<keyword evidence="3" id="KW-0238">DNA-binding</keyword>
<reference evidence="8" key="1">
    <citation type="submission" date="2020-06" db="EMBL/GenBank/DDBJ databases">
        <authorList>
            <consortium name="Wellcome Sanger Institute Data Sharing"/>
        </authorList>
    </citation>
    <scope>NUCLEOTIDE SEQUENCE [LARGE SCALE GENOMIC DNA]</scope>
</reference>
<accession>A0A8C5H4Q2</accession>
<evidence type="ECO:0000256" key="3">
    <source>
        <dbReference type="ARBA" id="ARBA00023125"/>
    </source>
</evidence>
<feature type="transmembrane region" description="Helical" evidence="6">
    <location>
        <begin position="174"/>
        <end position="195"/>
    </location>
</feature>
<evidence type="ECO:0000313" key="8">
    <source>
        <dbReference type="Ensembl" id="ENSGWIP00000039487.1"/>
    </source>
</evidence>
<dbReference type="Gene3D" id="1.10.10.10">
    <property type="entry name" value="Winged helix-like DNA-binding domain superfamily/Winged helix DNA-binding domain"/>
    <property type="match status" value="1"/>
</dbReference>
<proteinExistence type="inferred from homology"/>
<evidence type="ECO:0000256" key="4">
    <source>
        <dbReference type="ARBA" id="ARBA00023242"/>
    </source>
</evidence>
<evidence type="ECO:0000256" key="1">
    <source>
        <dbReference type="ARBA" id="ARBA00004123"/>
    </source>
</evidence>
<dbReference type="InterPro" id="IPR036388">
    <property type="entry name" value="WH-like_DNA-bd_sf"/>
</dbReference>
<dbReference type="Pfam" id="PF00447">
    <property type="entry name" value="HSF_DNA-bind"/>
    <property type="match status" value="1"/>
</dbReference>
<dbReference type="Proteomes" id="UP000694680">
    <property type="component" value="Chromosome 7"/>
</dbReference>
<evidence type="ECO:0000256" key="5">
    <source>
        <dbReference type="RuleBase" id="RU004020"/>
    </source>
</evidence>
<reference evidence="8" key="3">
    <citation type="submission" date="2025-09" db="UniProtKB">
        <authorList>
            <consortium name="Ensembl"/>
        </authorList>
    </citation>
    <scope>IDENTIFICATION</scope>
</reference>
<dbReference type="SMART" id="SM00415">
    <property type="entry name" value="HSF"/>
    <property type="match status" value="1"/>
</dbReference>
<name>A0A8C5H4Q2_GOUWI</name>
<dbReference type="AlphaFoldDB" id="A0A8C5H4Q2"/>
<keyword evidence="9" id="KW-1185">Reference proteome</keyword>
<dbReference type="PANTHER" id="PTHR10015">
    <property type="entry name" value="HEAT SHOCK TRANSCRIPTION FACTOR"/>
    <property type="match status" value="1"/>
</dbReference>
<dbReference type="GO" id="GO:0043565">
    <property type="term" value="F:sequence-specific DNA binding"/>
    <property type="evidence" value="ECO:0007669"/>
    <property type="project" value="InterPro"/>
</dbReference>
<dbReference type="InterPro" id="IPR036390">
    <property type="entry name" value="WH_DNA-bd_sf"/>
</dbReference>
<evidence type="ECO:0000256" key="6">
    <source>
        <dbReference type="SAM" id="Phobius"/>
    </source>
</evidence>
<keyword evidence="4" id="KW-0539">Nucleus</keyword>
<dbReference type="PANTHER" id="PTHR10015:SF465">
    <property type="entry name" value="HSF-TYPE DNA-BINDING DOMAIN-CONTAINING PROTEIN"/>
    <property type="match status" value="1"/>
</dbReference>
<dbReference type="Ensembl" id="ENSGWIT00000042933.1">
    <property type="protein sequence ID" value="ENSGWIP00000039487.1"/>
    <property type="gene ID" value="ENSGWIG00000020048.1"/>
</dbReference>
<keyword evidence="6" id="KW-0472">Membrane</keyword>
<evidence type="ECO:0000256" key="2">
    <source>
        <dbReference type="ARBA" id="ARBA00006403"/>
    </source>
</evidence>
<feature type="domain" description="HSF-type DNA-binding" evidence="7">
    <location>
        <begin position="15"/>
        <end position="112"/>
    </location>
</feature>
<dbReference type="InterPro" id="IPR000232">
    <property type="entry name" value="HSF_DNA-bd"/>
</dbReference>
<evidence type="ECO:0000313" key="9">
    <source>
        <dbReference type="Proteomes" id="UP000694680"/>
    </source>
</evidence>
<protein>
    <recommendedName>
        <fullName evidence="7">HSF-type DNA-binding domain-containing protein</fullName>
    </recommendedName>
</protein>
<keyword evidence="6" id="KW-0812">Transmembrane</keyword>
<evidence type="ECO:0000259" key="7">
    <source>
        <dbReference type="SMART" id="SM00415"/>
    </source>
</evidence>
<organism evidence="8 9">
    <name type="scientific">Gouania willdenowi</name>
    <name type="common">Blunt-snouted clingfish</name>
    <name type="synonym">Lepadogaster willdenowi</name>
    <dbReference type="NCBI Taxonomy" id="441366"/>
    <lineage>
        <taxon>Eukaryota</taxon>
        <taxon>Metazoa</taxon>
        <taxon>Chordata</taxon>
        <taxon>Craniata</taxon>
        <taxon>Vertebrata</taxon>
        <taxon>Euteleostomi</taxon>
        <taxon>Actinopterygii</taxon>
        <taxon>Neopterygii</taxon>
        <taxon>Teleostei</taxon>
        <taxon>Neoteleostei</taxon>
        <taxon>Acanthomorphata</taxon>
        <taxon>Ovalentaria</taxon>
        <taxon>Blenniimorphae</taxon>
        <taxon>Blenniiformes</taxon>
        <taxon>Gobiesocoidei</taxon>
        <taxon>Gobiesocidae</taxon>
        <taxon>Gobiesocinae</taxon>
        <taxon>Gouania</taxon>
    </lineage>
</organism>
<keyword evidence="6" id="KW-1133">Transmembrane helix</keyword>
<sequence>MDSDTPQQSLLDSLVIEKFPAKLWSLVNAPAIDSVSWDSRGEAVIINQCLFEKEVLSQGHCFSNSFQSFHRQLNMYGFKSVHGKGIKMGFKHFHNPNFKRGYPDLVHQLKRNTVESRLKAEADQKTDKLPHKNEKFLKGGKGSASPVPLKNTMNMDHRAALPPPVSQAGQEMPVHPLCLLLFIFINLALLQNLLAML</sequence>
<reference evidence="8" key="2">
    <citation type="submission" date="2025-08" db="UniProtKB">
        <authorList>
            <consortium name="Ensembl"/>
        </authorList>
    </citation>
    <scope>IDENTIFICATION</scope>
</reference>
<comment type="similarity">
    <text evidence="2 5">Belongs to the HSF family.</text>
</comment>
<comment type="subcellular location">
    <subcellularLocation>
        <location evidence="1">Nucleus</location>
    </subcellularLocation>
</comment>
<dbReference type="GO" id="GO:0005634">
    <property type="term" value="C:nucleus"/>
    <property type="evidence" value="ECO:0007669"/>
    <property type="project" value="UniProtKB-SubCell"/>
</dbReference>
<dbReference type="SUPFAM" id="SSF46785">
    <property type="entry name" value="Winged helix' DNA-binding domain"/>
    <property type="match status" value="1"/>
</dbReference>
<dbReference type="GO" id="GO:0003700">
    <property type="term" value="F:DNA-binding transcription factor activity"/>
    <property type="evidence" value="ECO:0007669"/>
    <property type="project" value="InterPro"/>
</dbReference>